<dbReference type="GO" id="GO:0031505">
    <property type="term" value="P:fungal-type cell wall organization"/>
    <property type="evidence" value="ECO:0007669"/>
    <property type="project" value="TreeGrafter"/>
</dbReference>
<dbReference type="InterPro" id="IPR001969">
    <property type="entry name" value="Aspartic_peptidase_AS"/>
</dbReference>
<name>A0A5E8BH76_9ASCO</name>
<dbReference type="GO" id="GO:0009277">
    <property type="term" value="C:fungal-type cell wall"/>
    <property type="evidence" value="ECO:0007669"/>
    <property type="project" value="TreeGrafter"/>
</dbReference>
<dbReference type="GeneID" id="43581474"/>
<feature type="active site" evidence="9">
    <location>
        <position position="100"/>
    </location>
</feature>
<evidence type="ECO:0000256" key="2">
    <source>
        <dbReference type="ARBA" id="ARBA00022670"/>
    </source>
</evidence>
<dbReference type="CDD" id="cd05474">
    <property type="entry name" value="SAP_like"/>
    <property type="match status" value="1"/>
</dbReference>
<keyword evidence="14" id="KW-1185">Reference proteome</keyword>
<evidence type="ECO:0000256" key="7">
    <source>
        <dbReference type="ARBA" id="ARBA00023145"/>
    </source>
</evidence>
<keyword evidence="7" id="KW-0865">Zymogen</keyword>
<gene>
    <name evidence="13" type="ORF">SAPINGB_P002656</name>
</gene>
<keyword evidence="2 10" id="KW-0645">Protease</keyword>
<dbReference type="InterPro" id="IPR021109">
    <property type="entry name" value="Peptidase_aspartic_dom_sf"/>
</dbReference>
<dbReference type="GO" id="GO:0004190">
    <property type="term" value="F:aspartic-type endopeptidase activity"/>
    <property type="evidence" value="ECO:0007669"/>
    <property type="project" value="UniProtKB-KW"/>
</dbReference>
<dbReference type="PROSITE" id="PS51767">
    <property type="entry name" value="PEPTIDASE_A1"/>
    <property type="match status" value="1"/>
</dbReference>
<feature type="domain" description="Peptidase A1" evidence="12">
    <location>
        <begin position="82"/>
        <end position="394"/>
    </location>
</feature>
<protein>
    <recommendedName>
        <fullName evidence="12">Peptidase A1 domain-containing protein</fullName>
    </recommendedName>
</protein>
<dbReference type="InterPro" id="IPR001461">
    <property type="entry name" value="Aspartic_peptidase_A1"/>
</dbReference>
<evidence type="ECO:0000256" key="11">
    <source>
        <dbReference type="SAM" id="SignalP"/>
    </source>
</evidence>
<comment type="similarity">
    <text evidence="1 10">Belongs to the peptidase A1 family.</text>
</comment>
<organism evidence="13 14">
    <name type="scientific">Magnusiomyces paraingens</name>
    <dbReference type="NCBI Taxonomy" id="2606893"/>
    <lineage>
        <taxon>Eukaryota</taxon>
        <taxon>Fungi</taxon>
        <taxon>Dikarya</taxon>
        <taxon>Ascomycota</taxon>
        <taxon>Saccharomycotina</taxon>
        <taxon>Dipodascomycetes</taxon>
        <taxon>Dipodascales</taxon>
        <taxon>Dipodascaceae</taxon>
        <taxon>Magnusiomyces</taxon>
    </lineage>
</organism>
<dbReference type="AlphaFoldDB" id="A0A5E8BH76"/>
<keyword evidence="5 10" id="KW-0064">Aspartyl protease</keyword>
<evidence type="ECO:0000256" key="8">
    <source>
        <dbReference type="ARBA" id="ARBA00023180"/>
    </source>
</evidence>
<dbReference type="RefSeq" id="XP_031853265.1">
    <property type="nucleotide sequence ID" value="XM_031997374.1"/>
</dbReference>
<dbReference type="PANTHER" id="PTHR47965:SF12">
    <property type="entry name" value="ASPARTIC PROTEINASE 3-RELATED"/>
    <property type="match status" value="1"/>
</dbReference>
<dbReference type="OrthoDB" id="771136at2759"/>
<evidence type="ECO:0000256" key="9">
    <source>
        <dbReference type="PIRSR" id="PIRSR601461-1"/>
    </source>
</evidence>
<proteinExistence type="inferred from homology"/>
<dbReference type="PROSITE" id="PS00141">
    <property type="entry name" value="ASP_PROTEASE"/>
    <property type="match status" value="1"/>
</dbReference>
<sequence>MKFTTSAVIAFATLVLGAPTRIFQEVEDGDDNIPGVLSLDMTKFETPPESEALRASMLAQIQGNENYSGPLAADLMNQVTHYSVNIGIGSGNKKYPLLIDTGSSDFWVSNVTSVVEVPYDYFGDRSKTVSSKPFHIDYVKGSMDGFWAKNSMFLGRQIDNIDYAIVTHGQDAPKIRQSSGILGTSYSYKGAKNLPERLASDGVINKNAYSLSLVDYNGANGNILFGGVDHSKYTGQLYTLPRADIPDYKVKTLSVKLSSITIDGITTNFDNGGIVTPLDTGTSVSYLPPNIYNQLAQAFGVSSFYSSIYGAPSFDVSRYGNKEVTFDFNGAKIKVKGSDLAISFRDLTGVDRGNIKIFGLFSNENSKGISILGDTFLRSAYIVYDLDGDTISLAQANKTPGRPMIEPIVDAVPRAIKLTKSI</sequence>
<dbReference type="PRINTS" id="PR00792">
    <property type="entry name" value="PEPSIN"/>
</dbReference>
<dbReference type="InterPro" id="IPR033876">
    <property type="entry name" value="SAP-like"/>
</dbReference>
<dbReference type="GO" id="GO:0006508">
    <property type="term" value="P:proteolysis"/>
    <property type="evidence" value="ECO:0007669"/>
    <property type="project" value="UniProtKB-KW"/>
</dbReference>
<keyword evidence="3" id="KW-0165">Cleavage on pair of basic residues</keyword>
<evidence type="ECO:0000256" key="1">
    <source>
        <dbReference type="ARBA" id="ARBA00007447"/>
    </source>
</evidence>
<keyword evidence="6 10" id="KW-0378">Hydrolase</keyword>
<dbReference type="InterPro" id="IPR033121">
    <property type="entry name" value="PEPTIDASE_A1"/>
</dbReference>
<keyword evidence="4 11" id="KW-0732">Signal</keyword>
<evidence type="ECO:0000313" key="14">
    <source>
        <dbReference type="Proteomes" id="UP000398389"/>
    </source>
</evidence>
<evidence type="ECO:0000313" key="13">
    <source>
        <dbReference type="EMBL" id="VVT50211.1"/>
    </source>
</evidence>
<dbReference type="Gene3D" id="2.40.70.10">
    <property type="entry name" value="Acid Proteases"/>
    <property type="match status" value="2"/>
</dbReference>
<feature type="chain" id="PRO_5022781078" description="Peptidase A1 domain-containing protein" evidence="11">
    <location>
        <begin position="18"/>
        <end position="422"/>
    </location>
</feature>
<evidence type="ECO:0000256" key="6">
    <source>
        <dbReference type="ARBA" id="ARBA00022801"/>
    </source>
</evidence>
<evidence type="ECO:0000256" key="3">
    <source>
        <dbReference type="ARBA" id="ARBA00022685"/>
    </source>
</evidence>
<dbReference type="SUPFAM" id="SSF50630">
    <property type="entry name" value="Acid proteases"/>
    <property type="match status" value="1"/>
</dbReference>
<dbReference type="GO" id="GO:0005576">
    <property type="term" value="C:extracellular region"/>
    <property type="evidence" value="ECO:0007669"/>
    <property type="project" value="TreeGrafter"/>
</dbReference>
<dbReference type="EMBL" id="CABVLU010000002">
    <property type="protein sequence ID" value="VVT50211.1"/>
    <property type="molecule type" value="Genomic_DNA"/>
</dbReference>
<accession>A0A5E8BH76</accession>
<evidence type="ECO:0000256" key="4">
    <source>
        <dbReference type="ARBA" id="ARBA00022729"/>
    </source>
</evidence>
<keyword evidence="8" id="KW-0325">Glycoprotein</keyword>
<evidence type="ECO:0000256" key="10">
    <source>
        <dbReference type="RuleBase" id="RU000454"/>
    </source>
</evidence>
<dbReference type="PANTHER" id="PTHR47965">
    <property type="entry name" value="ASPARTYL PROTEASE-RELATED"/>
    <property type="match status" value="1"/>
</dbReference>
<evidence type="ECO:0000256" key="5">
    <source>
        <dbReference type="ARBA" id="ARBA00022750"/>
    </source>
</evidence>
<feature type="active site" evidence="9">
    <location>
        <position position="279"/>
    </location>
</feature>
<dbReference type="Proteomes" id="UP000398389">
    <property type="component" value="Unassembled WGS sequence"/>
</dbReference>
<evidence type="ECO:0000259" key="12">
    <source>
        <dbReference type="PROSITE" id="PS51767"/>
    </source>
</evidence>
<feature type="signal peptide" evidence="11">
    <location>
        <begin position="1"/>
        <end position="17"/>
    </location>
</feature>
<reference evidence="13 14" key="1">
    <citation type="submission" date="2019-09" db="EMBL/GenBank/DDBJ databases">
        <authorList>
            <person name="Brejova B."/>
        </authorList>
    </citation>
    <scope>NUCLEOTIDE SEQUENCE [LARGE SCALE GENOMIC DNA]</scope>
</reference>
<dbReference type="Pfam" id="PF00026">
    <property type="entry name" value="Asp"/>
    <property type="match status" value="1"/>
</dbReference>